<sequence length="329" mass="36796">MVTFRTPLRSVHRSRSIQKSLAKITRPPTPAPPKQRYAPVFDSVDEWESDSEWEYDSEDESEYESDASVASEISFRKRPLTSTAPSSLSSGATAPKQVESLLTRALKTCSEPASESDDEQPPYDEDDSDEYMPPAFQHYQELAEDQPASAQPVESPLQELAGSGEPSVVKKKNPNTWQLLQTRAFINIKTAVRTTIKWCSNIAQNATFAPHQAGHGDEDEGDQDPYHLFFGPQVVPLPPAHNRPLPNPLITVPQPPPTLITQPVDIPIPVRAKTDEELFLEQQEAIPLETAWANDHSQIRRAGPMRVRSRRSDTSYLGRDADWLGQHQV</sequence>
<reference evidence="2" key="1">
    <citation type="submission" date="2023-02" db="EMBL/GenBank/DDBJ databases">
        <authorList>
            <person name="Palmer J.M."/>
        </authorList>
    </citation>
    <scope>NUCLEOTIDE SEQUENCE</scope>
    <source>
        <strain evidence="2">FW57</strain>
    </source>
</reference>
<feature type="compositionally biased region" description="Acidic residues" evidence="1">
    <location>
        <begin position="43"/>
        <end position="65"/>
    </location>
</feature>
<dbReference type="Proteomes" id="UP001197093">
    <property type="component" value="Unassembled WGS sequence"/>
</dbReference>
<feature type="region of interest" description="Disordered" evidence="1">
    <location>
        <begin position="144"/>
        <end position="171"/>
    </location>
</feature>
<evidence type="ECO:0000256" key="1">
    <source>
        <dbReference type="SAM" id="MobiDB-lite"/>
    </source>
</evidence>
<dbReference type="EMBL" id="JAHCVI010000001">
    <property type="protein sequence ID" value="KAG7291918.1"/>
    <property type="molecule type" value="Genomic_DNA"/>
</dbReference>
<feature type="region of interest" description="Disordered" evidence="1">
    <location>
        <begin position="1"/>
        <end position="132"/>
    </location>
</feature>
<comment type="caution">
    <text evidence="2">The sequence shown here is derived from an EMBL/GenBank/DDBJ whole genome shotgun (WGS) entry which is preliminary data.</text>
</comment>
<proteinExistence type="predicted"/>
<feature type="compositionally biased region" description="Acidic residues" evidence="1">
    <location>
        <begin position="114"/>
        <end position="130"/>
    </location>
</feature>
<keyword evidence="3" id="KW-1185">Reference proteome</keyword>
<organism evidence="2 3">
    <name type="scientific">Staphylotrichum longicolle</name>
    <dbReference type="NCBI Taxonomy" id="669026"/>
    <lineage>
        <taxon>Eukaryota</taxon>
        <taxon>Fungi</taxon>
        <taxon>Dikarya</taxon>
        <taxon>Ascomycota</taxon>
        <taxon>Pezizomycotina</taxon>
        <taxon>Sordariomycetes</taxon>
        <taxon>Sordariomycetidae</taxon>
        <taxon>Sordariales</taxon>
        <taxon>Chaetomiaceae</taxon>
        <taxon>Staphylotrichum</taxon>
    </lineage>
</organism>
<protein>
    <submittedName>
        <fullName evidence="2">Uncharacterized protein</fullName>
    </submittedName>
</protein>
<name>A0AAD4I485_9PEZI</name>
<evidence type="ECO:0000313" key="2">
    <source>
        <dbReference type="EMBL" id="KAG7291918.1"/>
    </source>
</evidence>
<accession>A0AAD4I485</accession>
<evidence type="ECO:0000313" key="3">
    <source>
        <dbReference type="Proteomes" id="UP001197093"/>
    </source>
</evidence>
<gene>
    <name evidence="2" type="ORF">NEMBOFW57_001944</name>
</gene>
<feature type="compositionally biased region" description="Low complexity" evidence="1">
    <location>
        <begin position="80"/>
        <end position="95"/>
    </location>
</feature>
<dbReference type="AlphaFoldDB" id="A0AAD4I485"/>